<protein>
    <submittedName>
        <fullName evidence="8">SulP family inorganic anion transporter</fullName>
    </submittedName>
</protein>
<dbReference type="PANTHER" id="PTHR11814">
    <property type="entry name" value="SULFATE TRANSPORTER"/>
    <property type="match status" value="1"/>
</dbReference>
<keyword evidence="9" id="KW-1185">Reference proteome</keyword>
<feature type="transmembrane region" description="Helical" evidence="6">
    <location>
        <begin position="39"/>
        <end position="56"/>
    </location>
</feature>
<dbReference type="InterPro" id="IPR011547">
    <property type="entry name" value="SLC26A/SulP_dom"/>
</dbReference>
<reference evidence="8" key="1">
    <citation type="submission" date="2021-01" db="EMBL/GenBank/DDBJ databases">
        <title>Marivirga aurantiaca sp. nov., isolated from intertidal surface sediments.</title>
        <authorList>
            <person name="Zhang M."/>
        </authorList>
    </citation>
    <scope>NUCLEOTIDE SEQUENCE</scope>
    <source>
        <strain evidence="8">S37H4</strain>
    </source>
</reference>
<dbReference type="GO" id="GO:0055085">
    <property type="term" value="P:transmembrane transport"/>
    <property type="evidence" value="ECO:0007669"/>
    <property type="project" value="InterPro"/>
</dbReference>
<dbReference type="AlphaFoldDB" id="A0A935CB71"/>
<feature type="transmembrane region" description="Helical" evidence="6">
    <location>
        <begin position="391"/>
        <end position="423"/>
    </location>
</feature>
<feature type="transmembrane region" description="Helical" evidence="6">
    <location>
        <begin position="168"/>
        <end position="187"/>
    </location>
</feature>
<comment type="subcellular location">
    <subcellularLocation>
        <location evidence="1">Membrane</location>
        <topology evidence="1">Multi-pass membrane protein</topology>
    </subcellularLocation>
</comment>
<evidence type="ECO:0000256" key="3">
    <source>
        <dbReference type="ARBA" id="ARBA00022989"/>
    </source>
</evidence>
<evidence type="ECO:0000259" key="7">
    <source>
        <dbReference type="Pfam" id="PF00916"/>
    </source>
</evidence>
<feature type="transmembrane region" description="Helical" evidence="6">
    <location>
        <begin position="302"/>
        <end position="321"/>
    </location>
</feature>
<feature type="transmembrane region" description="Helical" evidence="6">
    <location>
        <begin position="199"/>
        <end position="218"/>
    </location>
</feature>
<accession>A0A935CB71</accession>
<evidence type="ECO:0000256" key="6">
    <source>
        <dbReference type="SAM" id="Phobius"/>
    </source>
</evidence>
<dbReference type="Pfam" id="PF00916">
    <property type="entry name" value="Sulfate_transp"/>
    <property type="match status" value="1"/>
</dbReference>
<organism evidence="8 9">
    <name type="scientific">Marivirga aurantiaca</name>
    <dbReference type="NCBI Taxonomy" id="2802615"/>
    <lineage>
        <taxon>Bacteria</taxon>
        <taxon>Pseudomonadati</taxon>
        <taxon>Bacteroidota</taxon>
        <taxon>Cytophagia</taxon>
        <taxon>Cytophagales</taxon>
        <taxon>Marivirgaceae</taxon>
        <taxon>Marivirga</taxon>
    </lineage>
</organism>
<evidence type="ECO:0000313" key="8">
    <source>
        <dbReference type="EMBL" id="MBK6266995.1"/>
    </source>
</evidence>
<evidence type="ECO:0000256" key="1">
    <source>
        <dbReference type="ARBA" id="ARBA00004141"/>
    </source>
</evidence>
<proteinExistence type="predicted"/>
<dbReference type="InterPro" id="IPR001902">
    <property type="entry name" value="SLC26A/SulP_fam"/>
</dbReference>
<feature type="transmembrane region" description="Helical" evidence="6">
    <location>
        <begin position="12"/>
        <end position="33"/>
    </location>
</feature>
<feature type="transmembrane region" description="Helical" evidence="6">
    <location>
        <begin position="84"/>
        <end position="104"/>
    </location>
</feature>
<feature type="region of interest" description="Disordered" evidence="5">
    <location>
        <begin position="512"/>
        <end position="539"/>
    </location>
</feature>
<dbReference type="Proteomes" id="UP000611723">
    <property type="component" value="Unassembled WGS sequence"/>
</dbReference>
<feature type="transmembrane region" description="Helical" evidence="6">
    <location>
        <begin position="111"/>
        <end position="131"/>
    </location>
</feature>
<comment type="caution">
    <text evidence="8">The sequence shown here is derived from an EMBL/GenBank/DDBJ whole genome shotgun (WGS) entry which is preliminary data.</text>
</comment>
<dbReference type="EMBL" id="JAEQBW010000013">
    <property type="protein sequence ID" value="MBK6266995.1"/>
    <property type="molecule type" value="Genomic_DNA"/>
</dbReference>
<dbReference type="RefSeq" id="WP_201432681.1">
    <property type="nucleotide sequence ID" value="NZ_JAEQBW010000013.1"/>
</dbReference>
<gene>
    <name evidence="8" type="ORF">JKA74_18265</name>
</gene>
<feature type="domain" description="SLC26A/SulP transporter" evidence="7">
    <location>
        <begin position="10"/>
        <end position="396"/>
    </location>
</feature>
<keyword evidence="4 6" id="KW-0472">Membrane</keyword>
<feature type="transmembrane region" description="Helical" evidence="6">
    <location>
        <begin position="341"/>
        <end position="370"/>
    </location>
</feature>
<evidence type="ECO:0000313" key="9">
    <source>
        <dbReference type="Proteomes" id="UP000611723"/>
    </source>
</evidence>
<evidence type="ECO:0000256" key="2">
    <source>
        <dbReference type="ARBA" id="ARBA00022692"/>
    </source>
</evidence>
<dbReference type="GO" id="GO:0016020">
    <property type="term" value="C:membrane"/>
    <property type="evidence" value="ECO:0007669"/>
    <property type="project" value="UniProtKB-SubCell"/>
</dbReference>
<evidence type="ECO:0000256" key="5">
    <source>
        <dbReference type="SAM" id="MobiDB-lite"/>
    </source>
</evidence>
<feature type="compositionally biased region" description="Basic and acidic residues" evidence="5">
    <location>
        <begin position="527"/>
        <end position="539"/>
    </location>
</feature>
<keyword evidence="3 6" id="KW-1133">Transmembrane helix</keyword>
<evidence type="ECO:0000256" key="4">
    <source>
        <dbReference type="ARBA" id="ARBA00023136"/>
    </source>
</evidence>
<name>A0A935CB71_9BACT</name>
<keyword evidence="2 6" id="KW-0812">Transmembrane</keyword>
<sequence>MSHFHPLKNLKSDIPASIVVFLVALPLCLGIALASGAPLYSGLIAGIVGGIVVASISGSPAGVSGPAAGLAVIVLTAIQDLGTFEVFLVAVVLAGIIQLIMGFARGGIIAYYFPSSVIMGMLSGIGIIIFIKQIPHAFGYDRSPEGDLSFLGKGGENAFTELVNAVNFISPGALIITAVSLAILLLWETSFMKKQKIFQLIPGPLVAVLSGVLLNQIFSAMPDFALREDQSVNVPLADSFSGFLSNFTFPDLAALANPQVYITAIVIAVVASLETLLCVEATDKLDPYKRVTPTNRELKAQGVGNIISGMIGGLPITQVIVRSSANIQSGGKTKASAIIHGFLLLGSIIAIPHLLNLIPLATLAAILFIVGYKLAKPSVFKKMYKQGKGQFIPFIATILGIVFTDLLVGLGIGLIVAIFYILLNNYQITHYTKREEKEDGKEKMRLVLAQELTFINKATILKALADIPDNTKVEIDATNTQYMHHDIYEIIEDFRISAKGRDIDVTVKNLTEPVEGPTPPKFTVSSHSDKGEDVKEVIH</sequence>
<feature type="transmembrane region" description="Helical" evidence="6">
    <location>
        <begin position="260"/>
        <end position="281"/>
    </location>
</feature>